<evidence type="ECO:0000313" key="3">
    <source>
        <dbReference type="Proteomes" id="UP001165080"/>
    </source>
</evidence>
<feature type="compositionally biased region" description="Low complexity" evidence="1">
    <location>
        <begin position="91"/>
        <end position="107"/>
    </location>
</feature>
<reference evidence="2 3" key="1">
    <citation type="journal article" date="2023" name="Commun. Biol.">
        <title>Reorganization of the ancestral sex-determining regions during the evolution of trioecy in Pleodorina starrii.</title>
        <authorList>
            <person name="Takahashi K."/>
            <person name="Suzuki S."/>
            <person name="Kawai-Toyooka H."/>
            <person name="Yamamoto K."/>
            <person name="Hamaji T."/>
            <person name="Ootsuki R."/>
            <person name="Yamaguchi H."/>
            <person name="Kawachi M."/>
            <person name="Higashiyama T."/>
            <person name="Nozaki H."/>
        </authorList>
    </citation>
    <scope>NUCLEOTIDE SEQUENCE [LARGE SCALE GENOMIC DNA]</scope>
    <source>
        <strain evidence="2 3">NIES-4479</strain>
    </source>
</reference>
<evidence type="ECO:0000256" key="1">
    <source>
        <dbReference type="SAM" id="MobiDB-lite"/>
    </source>
</evidence>
<comment type="caution">
    <text evidence="2">The sequence shown here is derived from an EMBL/GenBank/DDBJ whole genome shotgun (WGS) entry which is preliminary data.</text>
</comment>
<gene>
    <name evidence="2" type="primary">PLEST001537</name>
    <name evidence="2" type="ORF">PLESTB_000816700</name>
</gene>
<feature type="region of interest" description="Disordered" evidence="1">
    <location>
        <begin position="1"/>
        <end position="32"/>
    </location>
</feature>
<feature type="region of interest" description="Disordered" evidence="1">
    <location>
        <begin position="213"/>
        <end position="232"/>
    </location>
</feature>
<sequence length="571" mass="58297">MEESDSQDAERAEASSSSLYLHPHLDQREPSKLKAALDEALMHTQTLRHLLVCSQISPSPLLEPPKAEDIASRRPQMSDAITQTDPPPSAVPRAASPPSFSSHAATPHTKPHGVRGRLFDTPGCVASTSTPVHTGVVEAAVQQACRSLLTPHQSSAAKALASRPGGFAPQNTPIPDSMAKTPAAGRASRLRSHHPETPLSELSLAPFSGYQHVQQMQEAQQSCDKQPADDTAAAETPLWPIDYSGAAAQQRGSCEGAASCATEPVASCPERSAVSVGASIQAAAASASAPGAASSAAAAAAELAEPSFTPNTTTVRLRAAMQWMQLQLQVSPCHVSRPRRYSDSSVSPALKILAPNCEPAATQPALGVPAPAPGAAAVHDGVTPSGGLFDRWEVAGKAEPAAASWQGSAAAAVQAPATSTAVKPFAAAPPPSVSASGPARPSATVGAAGQPDWPQPLVGQSAVAAPAVPKPHGVVTAAAAAVGSPPAAGQSQPQTAEADPWVGGAPVMGPLRDISGSVGNAPRPQPQPRGQQKKQSGSDQVQRSGAGPKDETKAEAALQQRPSSLRFSLRW</sequence>
<name>A0A9W6BLL2_9CHLO</name>
<feature type="compositionally biased region" description="Polar residues" evidence="1">
    <location>
        <begin position="213"/>
        <end position="224"/>
    </location>
</feature>
<evidence type="ECO:0000313" key="2">
    <source>
        <dbReference type="EMBL" id="GLC54035.1"/>
    </source>
</evidence>
<dbReference type="OrthoDB" id="552122at2759"/>
<dbReference type="Proteomes" id="UP001165080">
    <property type="component" value="Unassembled WGS sequence"/>
</dbReference>
<feature type="region of interest" description="Disordered" evidence="1">
    <location>
        <begin position="156"/>
        <end position="201"/>
    </location>
</feature>
<feature type="region of interest" description="Disordered" evidence="1">
    <location>
        <begin position="426"/>
        <end position="457"/>
    </location>
</feature>
<feature type="compositionally biased region" description="Low complexity" evidence="1">
    <location>
        <begin position="433"/>
        <end position="443"/>
    </location>
</feature>
<dbReference type="AlphaFoldDB" id="A0A9W6BLL2"/>
<feature type="compositionally biased region" description="Polar residues" evidence="1">
    <location>
        <begin position="560"/>
        <end position="571"/>
    </location>
</feature>
<feature type="region of interest" description="Disordered" evidence="1">
    <location>
        <begin position="484"/>
        <end position="571"/>
    </location>
</feature>
<organism evidence="2 3">
    <name type="scientific">Pleodorina starrii</name>
    <dbReference type="NCBI Taxonomy" id="330485"/>
    <lineage>
        <taxon>Eukaryota</taxon>
        <taxon>Viridiplantae</taxon>
        <taxon>Chlorophyta</taxon>
        <taxon>core chlorophytes</taxon>
        <taxon>Chlorophyceae</taxon>
        <taxon>CS clade</taxon>
        <taxon>Chlamydomonadales</taxon>
        <taxon>Volvocaceae</taxon>
        <taxon>Pleodorina</taxon>
    </lineage>
</organism>
<accession>A0A9W6BLL2</accession>
<feature type="compositionally biased region" description="Basic and acidic residues" evidence="1">
    <location>
        <begin position="23"/>
        <end position="32"/>
    </location>
</feature>
<dbReference type="EMBL" id="BRXU01000009">
    <property type="protein sequence ID" value="GLC54035.1"/>
    <property type="molecule type" value="Genomic_DNA"/>
</dbReference>
<feature type="compositionally biased region" description="Low complexity" evidence="1">
    <location>
        <begin position="528"/>
        <end position="538"/>
    </location>
</feature>
<feature type="region of interest" description="Disordered" evidence="1">
    <location>
        <begin position="58"/>
        <end position="116"/>
    </location>
</feature>
<protein>
    <submittedName>
        <fullName evidence="2">Uncharacterized protein</fullName>
    </submittedName>
</protein>
<keyword evidence="3" id="KW-1185">Reference proteome</keyword>
<proteinExistence type="predicted"/>